<accession>A0AAD8AD11</accession>
<evidence type="ECO:0000313" key="2">
    <source>
        <dbReference type="Proteomes" id="UP001233999"/>
    </source>
</evidence>
<dbReference type="Proteomes" id="UP001233999">
    <property type="component" value="Unassembled WGS sequence"/>
</dbReference>
<name>A0AAD8AD11_DIPPU</name>
<dbReference type="EMBL" id="JASPKZ010002319">
    <property type="protein sequence ID" value="KAJ9595688.1"/>
    <property type="molecule type" value="Genomic_DNA"/>
</dbReference>
<proteinExistence type="predicted"/>
<comment type="caution">
    <text evidence="1">The sequence shown here is derived from an EMBL/GenBank/DDBJ whole genome shotgun (WGS) entry which is preliminary data.</text>
</comment>
<gene>
    <name evidence="1" type="ORF">L9F63_013101</name>
</gene>
<reference evidence="1" key="1">
    <citation type="journal article" date="2023" name="IScience">
        <title>Live-bearing cockroach genome reveals convergent evolutionary mechanisms linked to viviparity in insects and beyond.</title>
        <authorList>
            <person name="Fouks B."/>
            <person name="Harrison M.C."/>
            <person name="Mikhailova A.A."/>
            <person name="Marchal E."/>
            <person name="English S."/>
            <person name="Carruthers M."/>
            <person name="Jennings E.C."/>
            <person name="Chiamaka E.L."/>
            <person name="Frigard R.A."/>
            <person name="Pippel M."/>
            <person name="Attardo G.M."/>
            <person name="Benoit J.B."/>
            <person name="Bornberg-Bauer E."/>
            <person name="Tobe S.S."/>
        </authorList>
    </citation>
    <scope>NUCLEOTIDE SEQUENCE</scope>
    <source>
        <strain evidence="1">Stay&amp;Tobe</strain>
    </source>
</reference>
<evidence type="ECO:0000313" key="1">
    <source>
        <dbReference type="EMBL" id="KAJ9595688.1"/>
    </source>
</evidence>
<feature type="non-terminal residue" evidence="1">
    <location>
        <position position="1"/>
    </location>
</feature>
<sequence>IILPGNFKIFSQTKSALINKLLSFELVYFLVKSIIPNFKNYLVSTTMVLSSIKFILVISLTSWLLPWNNYPNILKTESIMEGCFRFLIMICQVDCDIGVSAVSGNINF</sequence>
<feature type="non-terminal residue" evidence="1">
    <location>
        <position position="108"/>
    </location>
</feature>
<organism evidence="1 2">
    <name type="scientific">Diploptera punctata</name>
    <name type="common">Pacific beetle cockroach</name>
    <dbReference type="NCBI Taxonomy" id="6984"/>
    <lineage>
        <taxon>Eukaryota</taxon>
        <taxon>Metazoa</taxon>
        <taxon>Ecdysozoa</taxon>
        <taxon>Arthropoda</taxon>
        <taxon>Hexapoda</taxon>
        <taxon>Insecta</taxon>
        <taxon>Pterygota</taxon>
        <taxon>Neoptera</taxon>
        <taxon>Polyneoptera</taxon>
        <taxon>Dictyoptera</taxon>
        <taxon>Blattodea</taxon>
        <taxon>Blaberoidea</taxon>
        <taxon>Blaberidae</taxon>
        <taxon>Diplopterinae</taxon>
        <taxon>Diploptera</taxon>
    </lineage>
</organism>
<protein>
    <submittedName>
        <fullName evidence="1">Uncharacterized protein</fullName>
    </submittedName>
</protein>
<dbReference type="AlphaFoldDB" id="A0AAD8AD11"/>
<keyword evidence="2" id="KW-1185">Reference proteome</keyword>
<reference evidence="1" key="2">
    <citation type="submission" date="2023-05" db="EMBL/GenBank/DDBJ databases">
        <authorList>
            <person name="Fouks B."/>
        </authorList>
    </citation>
    <scope>NUCLEOTIDE SEQUENCE</scope>
    <source>
        <strain evidence="1">Stay&amp;Tobe</strain>
        <tissue evidence="1">Testes</tissue>
    </source>
</reference>